<organism evidence="1 2">
    <name type="scientific">Jimgerdemannia flammicorona</name>
    <dbReference type="NCBI Taxonomy" id="994334"/>
    <lineage>
        <taxon>Eukaryota</taxon>
        <taxon>Fungi</taxon>
        <taxon>Fungi incertae sedis</taxon>
        <taxon>Mucoromycota</taxon>
        <taxon>Mucoromycotina</taxon>
        <taxon>Endogonomycetes</taxon>
        <taxon>Endogonales</taxon>
        <taxon>Endogonaceae</taxon>
        <taxon>Jimgerdemannia</taxon>
    </lineage>
</organism>
<comment type="caution">
    <text evidence="1">The sequence shown here is derived from an EMBL/GenBank/DDBJ whole genome shotgun (WGS) entry which is preliminary data.</text>
</comment>
<dbReference type="AlphaFoldDB" id="A0A433DFU9"/>
<accession>A0A433DFU9</accession>
<sequence length="42" mass="4400">MRHILDAAAKSALSGFRSLAALSEDKSNVLNAGGNQTNLIPF</sequence>
<protein>
    <submittedName>
        <fullName evidence="1">Uncharacterized protein</fullName>
    </submittedName>
</protein>
<dbReference type="EMBL" id="RBNI01002033">
    <property type="protein sequence ID" value="RUP49714.1"/>
    <property type="molecule type" value="Genomic_DNA"/>
</dbReference>
<proteinExistence type="predicted"/>
<gene>
    <name evidence="1" type="ORF">BC936DRAFT_141713</name>
</gene>
<evidence type="ECO:0000313" key="1">
    <source>
        <dbReference type="EMBL" id="RUP49714.1"/>
    </source>
</evidence>
<name>A0A433DFU9_9FUNG</name>
<evidence type="ECO:0000313" key="2">
    <source>
        <dbReference type="Proteomes" id="UP000268093"/>
    </source>
</evidence>
<keyword evidence="2" id="KW-1185">Reference proteome</keyword>
<dbReference type="Proteomes" id="UP000268093">
    <property type="component" value="Unassembled WGS sequence"/>
</dbReference>
<reference evidence="1 2" key="1">
    <citation type="journal article" date="2018" name="New Phytol.">
        <title>Phylogenomics of Endogonaceae and evolution of mycorrhizas within Mucoromycota.</title>
        <authorList>
            <person name="Chang Y."/>
            <person name="Desiro A."/>
            <person name="Na H."/>
            <person name="Sandor L."/>
            <person name="Lipzen A."/>
            <person name="Clum A."/>
            <person name="Barry K."/>
            <person name="Grigoriev I.V."/>
            <person name="Martin F.M."/>
            <person name="Stajich J.E."/>
            <person name="Smith M.E."/>
            <person name="Bonito G."/>
            <person name="Spatafora J.W."/>
        </authorList>
    </citation>
    <scope>NUCLEOTIDE SEQUENCE [LARGE SCALE GENOMIC DNA]</scope>
    <source>
        <strain evidence="1 2">GMNB39</strain>
    </source>
</reference>